<dbReference type="AlphaFoldDB" id="A0A133UGJ6"/>
<organism evidence="1 2">
    <name type="scientific">candidate division MSBL1 archaeon SCGC-AAA259E22</name>
    <dbReference type="NCBI Taxonomy" id="1698265"/>
    <lineage>
        <taxon>Archaea</taxon>
        <taxon>Methanobacteriati</taxon>
        <taxon>Methanobacteriota</taxon>
        <taxon>candidate division MSBL1</taxon>
    </lineage>
</organism>
<dbReference type="Proteomes" id="UP000070657">
    <property type="component" value="Unassembled WGS sequence"/>
</dbReference>
<protein>
    <submittedName>
        <fullName evidence="1">Uncharacterized protein</fullName>
    </submittedName>
</protein>
<comment type="caution">
    <text evidence="1">The sequence shown here is derived from an EMBL/GenBank/DDBJ whole genome shotgun (WGS) entry which is preliminary data.</text>
</comment>
<proteinExistence type="predicted"/>
<reference evidence="1 2" key="1">
    <citation type="journal article" date="2016" name="Sci. Rep.">
        <title>Metabolic traits of an uncultured archaeal lineage -MSBL1- from brine pools of the Red Sea.</title>
        <authorList>
            <person name="Mwirichia R."/>
            <person name="Alam I."/>
            <person name="Rashid M."/>
            <person name="Vinu M."/>
            <person name="Ba-Alawi W."/>
            <person name="Anthony Kamau A."/>
            <person name="Kamanda Ngugi D."/>
            <person name="Goker M."/>
            <person name="Klenk H.P."/>
            <person name="Bajic V."/>
            <person name="Stingl U."/>
        </authorList>
    </citation>
    <scope>NUCLEOTIDE SEQUENCE [LARGE SCALE GENOMIC DNA]</scope>
    <source>
        <strain evidence="1">SCGC-AAA259E22</strain>
    </source>
</reference>
<evidence type="ECO:0000313" key="2">
    <source>
        <dbReference type="Proteomes" id="UP000070657"/>
    </source>
</evidence>
<keyword evidence="2" id="KW-1185">Reference proteome</keyword>
<gene>
    <name evidence="1" type="ORF">AKJ66_02330</name>
</gene>
<evidence type="ECO:0000313" key="1">
    <source>
        <dbReference type="EMBL" id="KXA93314.1"/>
    </source>
</evidence>
<accession>A0A133UGJ6</accession>
<sequence length="98" mass="11351">MGRGEDVRKEIGDLSLRYLTEFKKGYPGLFISAHMVDNPEKYLRNDLVRKQRKLVKAFDENTVRERKNFIPKVSTLANHAKRGRTTPRFSTADPTAWA</sequence>
<name>A0A133UGJ6_9EURY</name>
<dbReference type="EMBL" id="LHXP01000022">
    <property type="protein sequence ID" value="KXA93314.1"/>
    <property type="molecule type" value="Genomic_DNA"/>
</dbReference>